<gene>
    <name evidence="2" type="ORF">B0H17DRAFT_1217420</name>
</gene>
<evidence type="ECO:0000313" key="3">
    <source>
        <dbReference type="Proteomes" id="UP001221757"/>
    </source>
</evidence>
<comment type="caution">
    <text evidence="2">The sequence shown here is derived from an EMBL/GenBank/DDBJ whole genome shotgun (WGS) entry which is preliminary data.</text>
</comment>
<accession>A0AAD7BY26</accession>
<evidence type="ECO:0000313" key="2">
    <source>
        <dbReference type="EMBL" id="KAJ7633948.1"/>
    </source>
</evidence>
<protein>
    <submittedName>
        <fullName evidence="2">Uncharacterized protein</fullName>
    </submittedName>
</protein>
<dbReference type="EMBL" id="JARKIE010000482">
    <property type="protein sequence ID" value="KAJ7633948.1"/>
    <property type="molecule type" value="Genomic_DNA"/>
</dbReference>
<evidence type="ECO:0000256" key="1">
    <source>
        <dbReference type="SAM" id="MobiDB-lite"/>
    </source>
</evidence>
<sequence>MHFLDGQALPLPNAILGRSKTVRSTGTSKSSPPRWATGVFFSLSLLFLLFLRPSPRVCASCYPYSVDCIRRISLHPPSAVCPALLPLNRPSFSPKPSSFTSSSANSLTLPPRFKSSCGACASPRSPYTASSVRSRARVREDGDSSEGVGKPWYSVRSRLSILFLVMFLPAFPYIDPHRTPSISFPMHVLFTLARRPHLAPLCLHTSHTIAVVPFYSLCIPPVHALPSIRVVPLRLPIGRSTHPRPRVLAQSSRSPVIPILIILRVRLVPRPTYAPQMKAVLPSPSFVRIPSASSSPPLVLSWLLRPRPPKPMPAPPRTLSPPACSLLRTHPRPAFCAITPPARASHRRLFPRPTSRIPPHAAFLSIPFSISPSRHSVAAD</sequence>
<name>A0AAD7BY26_MYCRO</name>
<feature type="region of interest" description="Disordered" evidence="1">
    <location>
        <begin position="118"/>
        <end position="148"/>
    </location>
</feature>
<reference evidence="2" key="1">
    <citation type="submission" date="2023-03" db="EMBL/GenBank/DDBJ databases">
        <title>Massive genome expansion in bonnet fungi (Mycena s.s.) driven by repeated elements and novel gene families across ecological guilds.</title>
        <authorList>
            <consortium name="Lawrence Berkeley National Laboratory"/>
            <person name="Harder C.B."/>
            <person name="Miyauchi S."/>
            <person name="Viragh M."/>
            <person name="Kuo A."/>
            <person name="Thoen E."/>
            <person name="Andreopoulos B."/>
            <person name="Lu D."/>
            <person name="Skrede I."/>
            <person name="Drula E."/>
            <person name="Henrissat B."/>
            <person name="Morin E."/>
            <person name="Kohler A."/>
            <person name="Barry K."/>
            <person name="LaButti K."/>
            <person name="Morin E."/>
            <person name="Salamov A."/>
            <person name="Lipzen A."/>
            <person name="Mereny Z."/>
            <person name="Hegedus B."/>
            <person name="Baldrian P."/>
            <person name="Stursova M."/>
            <person name="Weitz H."/>
            <person name="Taylor A."/>
            <person name="Grigoriev I.V."/>
            <person name="Nagy L.G."/>
            <person name="Martin F."/>
            <person name="Kauserud H."/>
        </authorList>
    </citation>
    <scope>NUCLEOTIDE SEQUENCE</scope>
    <source>
        <strain evidence="2">CBHHK067</strain>
    </source>
</reference>
<proteinExistence type="predicted"/>
<keyword evidence="3" id="KW-1185">Reference proteome</keyword>
<organism evidence="2 3">
    <name type="scientific">Mycena rosella</name>
    <name type="common">Pink bonnet</name>
    <name type="synonym">Agaricus rosellus</name>
    <dbReference type="NCBI Taxonomy" id="1033263"/>
    <lineage>
        <taxon>Eukaryota</taxon>
        <taxon>Fungi</taxon>
        <taxon>Dikarya</taxon>
        <taxon>Basidiomycota</taxon>
        <taxon>Agaricomycotina</taxon>
        <taxon>Agaricomycetes</taxon>
        <taxon>Agaricomycetidae</taxon>
        <taxon>Agaricales</taxon>
        <taxon>Marasmiineae</taxon>
        <taxon>Mycenaceae</taxon>
        <taxon>Mycena</taxon>
    </lineage>
</organism>
<dbReference type="AlphaFoldDB" id="A0AAD7BY26"/>
<dbReference type="Proteomes" id="UP001221757">
    <property type="component" value="Unassembled WGS sequence"/>
</dbReference>